<dbReference type="EC" id="2.7.13.3" evidence="2"/>
<dbReference type="Proteomes" id="UP000462922">
    <property type="component" value="Unassembled WGS sequence"/>
</dbReference>
<dbReference type="PROSITE" id="PS50109">
    <property type="entry name" value="HIS_KIN"/>
    <property type="match status" value="1"/>
</dbReference>
<dbReference type="SMART" id="SM00342">
    <property type="entry name" value="HTH_ARAC"/>
    <property type="match status" value="1"/>
</dbReference>
<evidence type="ECO:0000313" key="15">
    <source>
        <dbReference type="Proteomes" id="UP000286392"/>
    </source>
</evidence>
<keyword evidence="9" id="KW-0812">Transmembrane</keyword>
<dbReference type="Gene3D" id="2.60.40.10">
    <property type="entry name" value="Immunoglobulins"/>
    <property type="match status" value="1"/>
</dbReference>
<dbReference type="Proteomes" id="UP000286392">
    <property type="component" value="Unassembled WGS sequence"/>
</dbReference>
<evidence type="ECO:0000313" key="14">
    <source>
        <dbReference type="EMBL" id="RHK86415.1"/>
    </source>
</evidence>
<evidence type="ECO:0000256" key="3">
    <source>
        <dbReference type="ARBA" id="ARBA00022553"/>
    </source>
</evidence>
<evidence type="ECO:0000256" key="2">
    <source>
        <dbReference type="ARBA" id="ARBA00012438"/>
    </source>
</evidence>
<dbReference type="Gene3D" id="3.40.50.2300">
    <property type="match status" value="1"/>
</dbReference>
<dbReference type="CDD" id="cd00082">
    <property type="entry name" value="HisKA"/>
    <property type="match status" value="1"/>
</dbReference>
<feature type="modified residue" description="4-aspartylphosphate" evidence="8">
    <location>
        <position position="1141"/>
    </location>
</feature>
<dbReference type="CDD" id="cd17574">
    <property type="entry name" value="REC_OmpR"/>
    <property type="match status" value="1"/>
</dbReference>
<dbReference type="SUPFAM" id="SSF50969">
    <property type="entry name" value="YVTN repeat-like/Quinoprotein amine dehydrogenase"/>
    <property type="match status" value="1"/>
</dbReference>
<dbReference type="Pfam" id="PF00512">
    <property type="entry name" value="HisKA"/>
    <property type="match status" value="1"/>
</dbReference>
<dbReference type="Pfam" id="PF02518">
    <property type="entry name" value="HATPase_c"/>
    <property type="match status" value="1"/>
</dbReference>
<evidence type="ECO:0000256" key="6">
    <source>
        <dbReference type="ARBA" id="ARBA00023015"/>
    </source>
</evidence>
<dbReference type="InterPro" id="IPR009057">
    <property type="entry name" value="Homeodomain-like_sf"/>
</dbReference>
<dbReference type="FunFam" id="3.30.565.10:FF:000006">
    <property type="entry name" value="Sensor histidine kinase WalK"/>
    <property type="match status" value="1"/>
</dbReference>
<keyword evidence="5 14" id="KW-0418">Kinase</keyword>
<feature type="domain" description="Response regulatory" evidence="12">
    <location>
        <begin position="1093"/>
        <end position="1208"/>
    </location>
</feature>
<dbReference type="InterPro" id="IPR003594">
    <property type="entry name" value="HATPase_dom"/>
</dbReference>
<organism evidence="13 16">
    <name type="scientific">Phocaeicola vulgatus</name>
    <name type="common">Bacteroides vulgatus</name>
    <dbReference type="NCBI Taxonomy" id="821"/>
    <lineage>
        <taxon>Bacteria</taxon>
        <taxon>Pseudomonadati</taxon>
        <taxon>Bacteroidota</taxon>
        <taxon>Bacteroidia</taxon>
        <taxon>Bacteroidales</taxon>
        <taxon>Bacteroidaceae</taxon>
        <taxon>Phocaeicola</taxon>
    </lineage>
</organism>
<keyword evidence="6" id="KW-0805">Transcription regulation</keyword>
<dbReference type="InterPro" id="IPR013783">
    <property type="entry name" value="Ig-like_fold"/>
</dbReference>
<dbReference type="InterPro" id="IPR015943">
    <property type="entry name" value="WD40/YVTN_repeat-like_dom_sf"/>
</dbReference>
<evidence type="ECO:0000259" key="12">
    <source>
        <dbReference type="PROSITE" id="PS50110"/>
    </source>
</evidence>
<dbReference type="SMART" id="SM00387">
    <property type="entry name" value="HATPase_c"/>
    <property type="match status" value="1"/>
</dbReference>
<feature type="domain" description="HTH araC/xylS-type" evidence="10">
    <location>
        <begin position="1240"/>
        <end position="1339"/>
    </location>
</feature>
<dbReference type="Gene3D" id="1.10.10.60">
    <property type="entry name" value="Homeodomain-like"/>
    <property type="match status" value="1"/>
</dbReference>
<dbReference type="PROSITE" id="PS01124">
    <property type="entry name" value="HTH_ARAC_FAMILY_2"/>
    <property type="match status" value="1"/>
</dbReference>
<dbReference type="SMART" id="SM00448">
    <property type="entry name" value="REC"/>
    <property type="match status" value="1"/>
</dbReference>
<feature type="transmembrane region" description="Helical" evidence="9">
    <location>
        <begin position="757"/>
        <end position="778"/>
    </location>
</feature>
<dbReference type="PANTHER" id="PTHR43547">
    <property type="entry name" value="TWO-COMPONENT HISTIDINE KINASE"/>
    <property type="match status" value="1"/>
</dbReference>
<dbReference type="Gene3D" id="3.30.565.10">
    <property type="entry name" value="Histidine kinase-like ATPase, C-terminal domain"/>
    <property type="match status" value="1"/>
</dbReference>
<dbReference type="InterPro" id="IPR036890">
    <property type="entry name" value="HATPase_C_sf"/>
</dbReference>
<dbReference type="InterPro" id="IPR001789">
    <property type="entry name" value="Sig_transdc_resp-reg_receiver"/>
</dbReference>
<keyword evidence="3 8" id="KW-0597">Phosphoprotein</keyword>
<proteinExistence type="predicted"/>
<dbReference type="Pfam" id="PF07495">
    <property type="entry name" value="Y_Y_Y"/>
    <property type="match status" value="1"/>
</dbReference>
<reference evidence="13 16" key="2">
    <citation type="journal article" date="2019" name="Nat. Med.">
        <title>A library of human gut bacterial isolates paired with longitudinal multiomics data enables mechanistic microbiome research.</title>
        <authorList>
            <person name="Poyet M."/>
            <person name="Groussin M."/>
            <person name="Gibbons S.M."/>
            <person name="Avila-Pacheco J."/>
            <person name="Jiang X."/>
            <person name="Kearney S.M."/>
            <person name="Perrotta A.R."/>
            <person name="Berdy B."/>
            <person name="Zhao S."/>
            <person name="Lieberman T.D."/>
            <person name="Swanson P.K."/>
            <person name="Smith M."/>
            <person name="Roesemann S."/>
            <person name="Alexander J.E."/>
            <person name="Rich S.A."/>
            <person name="Livny J."/>
            <person name="Vlamakis H."/>
            <person name="Clish C."/>
            <person name="Bullock K."/>
            <person name="Deik A."/>
            <person name="Scott J."/>
            <person name="Pierce K.A."/>
            <person name="Xavier R.J."/>
            <person name="Alm E.J."/>
        </authorList>
    </citation>
    <scope>NUCLEOTIDE SEQUENCE [LARGE SCALE GENOMIC DNA]</scope>
    <source>
        <strain evidence="13 16">BIOML-A110</strain>
    </source>
</reference>
<dbReference type="Gene3D" id="1.10.287.130">
    <property type="match status" value="1"/>
</dbReference>
<dbReference type="EMBL" id="WDAX01000021">
    <property type="protein sequence ID" value="KAB6573544.1"/>
    <property type="molecule type" value="Genomic_DNA"/>
</dbReference>
<dbReference type="SUPFAM" id="SSF46689">
    <property type="entry name" value="Homeodomain-like"/>
    <property type="match status" value="1"/>
</dbReference>
<evidence type="ECO:0000259" key="11">
    <source>
        <dbReference type="PROSITE" id="PS50109"/>
    </source>
</evidence>
<name>A0A413RWN6_PHOVU</name>
<dbReference type="InterPro" id="IPR011110">
    <property type="entry name" value="Reg_prop"/>
</dbReference>
<dbReference type="InterPro" id="IPR018060">
    <property type="entry name" value="HTH_AraC"/>
</dbReference>
<dbReference type="Gene3D" id="2.130.10.10">
    <property type="entry name" value="YVTN repeat-like/Quinoprotein amine dehydrogenase"/>
    <property type="match status" value="2"/>
</dbReference>
<evidence type="ECO:0000256" key="8">
    <source>
        <dbReference type="PROSITE-ProRule" id="PRU00169"/>
    </source>
</evidence>
<accession>A0A413RWN6</accession>
<reference evidence="14 15" key="1">
    <citation type="submission" date="2018-08" db="EMBL/GenBank/DDBJ databases">
        <title>A genome reference for cultivated species of the human gut microbiota.</title>
        <authorList>
            <person name="Zou Y."/>
            <person name="Xue W."/>
            <person name="Luo G."/>
        </authorList>
    </citation>
    <scope>NUCLEOTIDE SEQUENCE [LARGE SCALE GENOMIC DNA]</scope>
    <source>
        <strain evidence="14 15">AF39-8AT</strain>
    </source>
</reference>
<dbReference type="PROSITE" id="PS50110">
    <property type="entry name" value="RESPONSE_REGULATORY"/>
    <property type="match status" value="1"/>
</dbReference>
<evidence type="ECO:0000259" key="10">
    <source>
        <dbReference type="PROSITE" id="PS01124"/>
    </source>
</evidence>
<evidence type="ECO:0000256" key="9">
    <source>
        <dbReference type="SAM" id="Phobius"/>
    </source>
</evidence>
<gene>
    <name evidence="14" type="ORF">DW043_13115</name>
    <name evidence="13" type="ORF">GAY76_10425</name>
</gene>
<dbReference type="SMART" id="SM00388">
    <property type="entry name" value="HisKA"/>
    <property type="match status" value="1"/>
</dbReference>
<dbReference type="RefSeq" id="WP_032938626.1">
    <property type="nucleotide sequence ID" value="NZ_CAXTBE010000028.1"/>
</dbReference>
<evidence type="ECO:0000313" key="16">
    <source>
        <dbReference type="Proteomes" id="UP000462922"/>
    </source>
</evidence>
<dbReference type="InterPro" id="IPR011006">
    <property type="entry name" value="CheY-like_superfamily"/>
</dbReference>
<dbReference type="PRINTS" id="PR00344">
    <property type="entry name" value="BCTRLSENSOR"/>
</dbReference>
<dbReference type="SUPFAM" id="SSF47384">
    <property type="entry name" value="Homodimeric domain of signal transducing histidine kinase"/>
    <property type="match status" value="1"/>
</dbReference>
<dbReference type="InterPro" id="IPR005467">
    <property type="entry name" value="His_kinase_dom"/>
</dbReference>
<comment type="catalytic activity">
    <reaction evidence="1">
        <text>ATP + protein L-histidine = ADP + protein N-phospho-L-histidine.</text>
        <dbReference type="EC" id="2.7.13.3"/>
    </reaction>
</comment>
<dbReference type="InterPro" id="IPR011044">
    <property type="entry name" value="Quino_amine_DH_bsu"/>
</dbReference>
<dbReference type="SUPFAM" id="SSF63829">
    <property type="entry name" value="Calcium-dependent phosphotriesterase"/>
    <property type="match status" value="2"/>
</dbReference>
<dbReference type="InterPro" id="IPR011123">
    <property type="entry name" value="Y_Y_Y"/>
</dbReference>
<evidence type="ECO:0000256" key="7">
    <source>
        <dbReference type="ARBA" id="ARBA00023163"/>
    </source>
</evidence>
<dbReference type="SUPFAM" id="SSF55874">
    <property type="entry name" value="ATPase domain of HSP90 chaperone/DNA topoisomerase II/histidine kinase"/>
    <property type="match status" value="1"/>
</dbReference>
<dbReference type="Pfam" id="PF07494">
    <property type="entry name" value="Reg_prop"/>
    <property type="match status" value="1"/>
</dbReference>
<keyword evidence="7" id="KW-0804">Transcription</keyword>
<evidence type="ECO:0000256" key="4">
    <source>
        <dbReference type="ARBA" id="ARBA00022679"/>
    </source>
</evidence>
<dbReference type="GO" id="GO:0043565">
    <property type="term" value="F:sequence-specific DNA binding"/>
    <property type="evidence" value="ECO:0007669"/>
    <property type="project" value="InterPro"/>
</dbReference>
<comment type="caution">
    <text evidence="13">The sequence shown here is derived from an EMBL/GenBank/DDBJ whole genome shotgun (WGS) entry which is preliminary data.</text>
</comment>
<dbReference type="SUPFAM" id="SSF52172">
    <property type="entry name" value="CheY-like"/>
    <property type="match status" value="1"/>
</dbReference>
<protein>
    <recommendedName>
        <fullName evidence="2">histidine kinase</fullName>
        <ecNumber evidence="2">2.7.13.3</ecNumber>
    </recommendedName>
</protein>
<dbReference type="EMBL" id="QROB01000018">
    <property type="protein sequence ID" value="RHK86415.1"/>
    <property type="molecule type" value="Genomic_DNA"/>
</dbReference>
<evidence type="ECO:0000256" key="5">
    <source>
        <dbReference type="ARBA" id="ARBA00022777"/>
    </source>
</evidence>
<keyword evidence="9" id="KW-0472">Membrane</keyword>
<sequence>MKSRYLLFFLILIYIISPCTATGDYKFRTMSPSGGFYYDGIKAIEQDKEGFIWTMMDYELYRFDGYHYKKYYPYFASMAPTKRWIFNNMASDLLGYLYVNTNNGVYRYDRNSDQFEKIYDPVSHIKVDKANNVWIRIKEKWSILNTQTGELNTPNYDGKAAGGVNTAFCIYNNDLYTFIGQKVYRFNYAKNEFVFCLTLPDSDGNIRFAQAYMGKLWIFVNNSGLYKIDMSTFKIEDHYTLLTDYEGNSLRTFYIDKKGYIWFGTIDGIYIFDPTDGKLSHNKHSRTDPFSLPNNSIWEISEDRQGNIWIGTYSGTLCYVNIDENNAFKTYHPQNSGLNHTPVSAFAEDQQYLWVGTEGGGINRMNKATGEFSYITSANSITSNNIKSLITDAGHNLWISTFMGGLDLYNVGRQKVTNFKHTKGAPHSLLVNDVRKTILEGDSGMWVAYQYQKAEVSYFSFREESFTHFSLDSISNNSYLFDILRQGEKTLWAISNETLYRLDIDKHVVEKMIPNDSTYLGLFTFCLDDSGNIWIGTIGNGLIKFDTNTSRFISLKDVLQQSVYSIYSICYDDGNIWMGTDDGLYCYNIVGNRLMNFDKREDTQGQVYYPLACMKGMDGLIYFGGTNGFTVIDPKKISYNSYKPRAIISDFFIDHTSTHPHYLFDNSLHEIILEYDQTNFGFQFSSDNYHIPEKNRFKYRLRKYDDHWITTNAQNRIAMYSKVPAGTYYFEVYAANNDGVWSDTPTVIKVIRKTAPWYSWPAYILYALMIIGLIYLICRHYADKKKLKLQLYLENIEKDKKEQIHQAQLRFFTNISHDFRTPLSLIIAALDKLRREGLKEYYYRILNGNAQRLLNLVNELMDFRTVENGMMKLELQPLDINHIVKEIANDFIDYAEQRKIDFQVICDTELPVTIYADRNIVEKIVMNLLNNAFKYTPDNGKILLETRGRKDCFTSEYKNNFIVGECVDDTFFILVSDTGVGVSHDSISSVFDRFYKVNTVNTDSHLGTGIGLALVKSLVLLHKGSISIFSERGRGTDMVVRLPLDSGMFNESDFIRHQETRAEEIIRTDSEEMATSVEMKGMEDELLHSTKKKILIIEDNEDLRMLIAESLSDEFQVMQAGDGVEALKLIEHTDFDLIISDIMMPNKDGISLCNDIKGDMNTSHIPVILLTAKTSLESKIEGVDSGADLYFEKPVDLTYLKLSIQNIFRNRRQLKEHYAKNYYADSCELSSNEQDNKFLKQFIAFIEANMDQSEMDINQIAGELSMSRSKLYTKVKSLTGKSVVEFVLNCRLRKAAKLIIEENMTMREVMMHIGIESQAYFTNSFKKVFGETPTAFAAKHKKTTR</sequence>
<dbReference type="Pfam" id="PF12833">
    <property type="entry name" value="HTH_18"/>
    <property type="match status" value="1"/>
</dbReference>
<evidence type="ECO:0000313" key="13">
    <source>
        <dbReference type="EMBL" id="KAB6573544.1"/>
    </source>
</evidence>
<evidence type="ECO:0000256" key="1">
    <source>
        <dbReference type="ARBA" id="ARBA00000085"/>
    </source>
</evidence>
<keyword evidence="4" id="KW-0808">Transferase</keyword>
<dbReference type="Pfam" id="PF00072">
    <property type="entry name" value="Response_reg"/>
    <property type="match status" value="1"/>
</dbReference>
<dbReference type="InterPro" id="IPR004358">
    <property type="entry name" value="Sig_transdc_His_kin-like_C"/>
</dbReference>
<keyword evidence="9" id="KW-1133">Transmembrane helix</keyword>
<dbReference type="PANTHER" id="PTHR43547:SF2">
    <property type="entry name" value="HYBRID SIGNAL TRANSDUCTION HISTIDINE KINASE C"/>
    <property type="match status" value="1"/>
</dbReference>
<feature type="domain" description="Histidine kinase" evidence="11">
    <location>
        <begin position="814"/>
        <end position="1046"/>
    </location>
</feature>
<dbReference type="GO" id="GO:0000155">
    <property type="term" value="F:phosphorelay sensor kinase activity"/>
    <property type="evidence" value="ECO:0007669"/>
    <property type="project" value="InterPro"/>
</dbReference>
<dbReference type="GO" id="GO:0003700">
    <property type="term" value="F:DNA-binding transcription factor activity"/>
    <property type="evidence" value="ECO:0007669"/>
    <property type="project" value="InterPro"/>
</dbReference>
<dbReference type="InterPro" id="IPR036097">
    <property type="entry name" value="HisK_dim/P_sf"/>
</dbReference>
<dbReference type="InterPro" id="IPR003661">
    <property type="entry name" value="HisK_dim/P_dom"/>
</dbReference>